<keyword evidence="4" id="KW-0804">Transcription</keyword>
<evidence type="ECO:0000256" key="1">
    <source>
        <dbReference type="ARBA" id="ARBA00004123"/>
    </source>
</evidence>
<dbReference type="GO" id="GO:0006367">
    <property type="term" value="P:transcription initiation at RNA polymerase II promoter"/>
    <property type="evidence" value="ECO:0007669"/>
    <property type="project" value="InterPro"/>
</dbReference>
<dbReference type="EMBL" id="MCGO01000028">
    <property type="protein sequence ID" value="ORY42562.1"/>
    <property type="molecule type" value="Genomic_DNA"/>
</dbReference>
<feature type="domain" description="TFIIE beta" evidence="7">
    <location>
        <begin position="12"/>
        <end position="75"/>
    </location>
</feature>
<gene>
    <name evidence="9" type="ORF">BCR33DRAFT_298048</name>
</gene>
<evidence type="ECO:0000259" key="7">
    <source>
        <dbReference type="Pfam" id="PF02186"/>
    </source>
</evidence>
<evidence type="ECO:0000256" key="2">
    <source>
        <dbReference type="ARBA" id="ARBA00023015"/>
    </source>
</evidence>
<keyword evidence="3" id="KW-0238">DNA-binding</keyword>
<evidence type="ECO:0000256" key="5">
    <source>
        <dbReference type="ARBA" id="ARBA00023242"/>
    </source>
</evidence>
<dbReference type="InterPro" id="IPR016656">
    <property type="entry name" value="TFIIE-bsu"/>
</dbReference>
<dbReference type="PANTHER" id="PTHR12716:SF8">
    <property type="entry name" value="TRANSCRIPTION INITIATION FACTOR IIE SUBUNIT BETA"/>
    <property type="match status" value="1"/>
</dbReference>
<sequence length="218" mass="24568">MDERAARKIALQTKLISIISELKKLELPISYKELSQKVGTDVTSSDDLIQLWKTCDKIEYDDKKQEIWYKRQFSIRSKVDLLELLKANYLIGGLDVKVLKEGYSAIGDAIKELEEAGQILVIRSKDGSPKVLYYNNFQSEVPTKYPSSKEFGPYWTNVTVPDDEEITKELAKAGLAVTDMSSAKSVVSKGKVQKKARGRKAKITNTHLEGVDFNVAFK</sequence>
<keyword evidence="5" id="KW-0539">Nucleus</keyword>
<dbReference type="Proteomes" id="UP000193642">
    <property type="component" value="Unassembled WGS sequence"/>
</dbReference>
<feature type="domain" description="TFA2 Winged helix" evidence="8">
    <location>
        <begin position="76"/>
        <end position="135"/>
    </location>
</feature>
<dbReference type="GO" id="GO:0005673">
    <property type="term" value="C:transcription factor TFIIE complex"/>
    <property type="evidence" value="ECO:0007669"/>
    <property type="project" value="InterPro"/>
</dbReference>
<organism evidence="9 10">
    <name type="scientific">Rhizoclosmatium globosum</name>
    <dbReference type="NCBI Taxonomy" id="329046"/>
    <lineage>
        <taxon>Eukaryota</taxon>
        <taxon>Fungi</taxon>
        <taxon>Fungi incertae sedis</taxon>
        <taxon>Chytridiomycota</taxon>
        <taxon>Chytridiomycota incertae sedis</taxon>
        <taxon>Chytridiomycetes</taxon>
        <taxon>Chytridiales</taxon>
        <taxon>Chytriomycetaceae</taxon>
        <taxon>Rhizoclosmatium</taxon>
    </lineage>
</organism>
<dbReference type="GO" id="GO:0003677">
    <property type="term" value="F:DNA binding"/>
    <property type="evidence" value="ECO:0007669"/>
    <property type="project" value="UniProtKB-KW"/>
</dbReference>
<dbReference type="STRING" id="329046.A0A1Y2C689"/>
<accession>A0A1Y2C689</accession>
<keyword evidence="2" id="KW-0805">Transcription regulation</keyword>
<keyword evidence="10" id="KW-1185">Reference proteome</keyword>
<dbReference type="PANTHER" id="PTHR12716">
    <property type="entry name" value="TRANSCRIPTION INITIATION FACTOR IIE, BETA SUBUNIT"/>
    <property type="match status" value="1"/>
</dbReference>
<dbReference type="GO" id="GO:0001097">
    <property type="term" value="F:TFIIH-class transcription factor complex binding"/>
    <property type="evidence" value="ECO:0007669"/>
    <property type="project" value="TreeGrafter"/>
</dbReference>
<evidence type="ECO:0000259" key="8">
    <source>
        <dbReference type="Pfam" id="PF18121"/>
    </source>
</evidence>
<evidence type="ECO:0000256" key="4">
    <source>
        <dbReference type="ARBA" id="ARBA00023163"/>
    </source>
</evidence>
<evidence type="ECO:0000313" key="9">
    <source>
        <dbReference type="EMBL" id="ORY42562.1"/>
    </source>
</evidence>
<dbReference type="InterPro" id="IPR003166">
    <property type="entry name" value="TFIIE_bsu_DNA-bd"/>
</dbReference>
<reference evidence="9 10" key="1">
    <citation type="submission" date="2016-07" db="EMBL/GenBank/DDBJ databases">
        <title>Pervasive Adenine N6-methylation of Active Genes in Fungi.</title>
        <authorList>
            <consortium name="DOE Joint Genome Institute"/>
            <person name="Mondo S.J."/>
            <person name="Dannebaum R.O."/>
            <person name="Kuo R.C."/>
            <person name="Labutti K."/>
            <person name="Haridas S."/>
            <person name="Kuo A."/>
            <person name="Salamov A."/>
            <person name="Ahrendt S.R."/>
            <person name="Lipzen A."/>
            <person name="Sullivan W."/>
            <person name="Andreopoulos W.B."/>
            <person name="Clum A."/>
            <person name="Lindquist E."/>
            <person name="Daum C."/>
            <person name="Ramamoorthy G.K."/>
            <person name="Gryganskyi A."/>
            <person name="Culley D."/>
            <person name="Magnuson J.K."/>
            <person name="James T.Y."/>
            <person name="O'Malley M.A."/>
            <person name="Stajich J.E."/>
            <person name="Spatafora J.W."/>
            <person name="Visel A."/>
            <person name="Grigoriev I.V."/>
        </authorList>
    </citation>
    <scope>NUCLEOTIDE SEQUENCE [LARGE SCALE GENOMIC DNA]</scope>
    <source>
        <strain evidence="9 10">JEL800</strain>
    </source>
</reference>
<comment type="caution">
    <text evidence="9">The sequence shown here is derived from an EMBL/GenBank/DDBJ whole genome shotgun (WGS) entry which is preliminary data.</text>
</comment>
<dbReference type="Pfam" id="PF18121">
    <property type="entry name" value="TFA2_Winged_2"/>
    <property type="match status" value="1"/>
</dbReference>
<dbReference type="AlphaFoldDB" id="A0A1Y2C689"/>
<comment type="function">
    <text evidence="6">Recruits TFIIH to the initiation complex and stimulates the RNA polymerase II C-terminal domain kinase and DNA-dependent ATPase activities of TFIIH. Both TFIIH and TFIIE are required for promoter clearance by RNA polymerase.</text>
</comment>
<name>A0A1Y2C689_9FUNG</name>
<evidence type="ECO:0000256" key="6">
    <source>
        <dbReference type="ARBA" id="ARBA00025581"/>
    </source>
</evidence>
<dbReference type="InterPro" id="IPR040501">
    <property type="entry name" value="TFA2_Winged_2"/>
</dbReference>
<comment type="subcellular location">
    <subcellularLocation>
        <location evidence="1">Nucleus</location>
    </subcellularLocation>
</comment>
<proteinExistence type="predicted"/>
<evidence type="ECO:0000313" key="10">
    <source>
        <dbReference type="Proteomes" id="UP000193642"/>
    </source>
</evidence>
<evidence type="ECO:0000256" key="3">
    <source>
        <dbReference type="ARBA" id="ARBA00023125"/>
    </source>
</evidence>
<dbReference type="Pfam" id="PF02186">
    <property type="entry name" value="TFIIE_beta"/>
    <property type="match status" value="1"/>
</dbReference>
<protein>
    <submittedName>
        <fullName evidence="9">Uncharacterized protein</fullName>
    </submittedName>
</protein>
<dbReference type="OrthoDB" id="3907302at2759"/>